<organism evidence="1">
    <name type="scientific">Eutreptiella gymnastica</name>
    <dbReference type="NCBI Taxonomy" id="73025"/>
    <lineage>
        <taxon>Eukaryota</taxon>
        <taxon>Discoba</taxon>
        <taxon>Euglenozoa</taxon>
        <taxon>Euglenida</taxon>
        <taxon>Spirocuta</taxon>
        <taxon>Euglenophyceae</taxon>
        <taxon>Eutreptiales</taxon>
        <taxon>Eutreptiaceae</taxon>
        <taxon>Eutreptiella</taxon>
    </lineage>
</organism>
<gene>
    <name evidence="1" type="ORF">EGYM00163_LOCUS116</name>
</gene>
<accession>A0A7S4C735</accession>
<dbReference type="EMBL" id="HBJA01000524">
    <property type="protein sequence ID" value="CAE0789003.1"/>
    <property type="molecule type" value="Transcribed_RNA"/>
</dbReference>
<proteinExistence type="predicted"/>
<dbReference type="AlphaFoldDB" id="A0A7S4C735"/>
<protein>
    <submittedName>
        <fullName evidence="1">Uncharacterized protein</fullName>
    </submittedName>
</protein>
<reference evidence="1" key="1">
    <citation type="submission" date="2021-01" db="EMBL/GenBank/DDBJ databases">
        <authorList>
            <person name="Corre E."/>
            <person name="Pelletier E."/>
            <person name="Niang G."/>
            <person name="Scheremetjew M."/>
            <person name="Finn R."/>
            <person name="Kale V."/>
            <person name="Holt S."/>
            <person name="Cochrane G."/>
            <person name="Meng A."/>
            <person name="Brown T."/>
            <person name="Cohen L."/>
        </authorList>
    </citation>
    <scope>NUCLEOTIDE SEQUENCE</scope>
    <source>
        <strain evidence="1">CCMP1594</strain>
    </source>
</reference>
<name>A0A7S4C735_9EUGL</name>
<evidence type="ECO:0000313" key="1">
    <source>
        <dbReference type="EMBL" id="CAE0789003.1"/>
    </source>
</evidence>
<sequence length="140" mass="15331">MCLGWSGFQPISGRLDDVAVILDARRAHHITEPFQTALIACAHHNRLSAICRCMGCRTKSSLGCGVGRAGRGVVWYTLPAESIYLQAGRQAGGQTGRRTYRQVDSQADGSTDRQTFGVCRAEYRQYVLCRAPGALLQWLG</sequence>